<evidence type="ECO:0000313" key="2">
    <source>
        <dbReference type="EMBL" id="KRO79416.1"/>
    </source>
</evidence>
<dbReference type="EMBL" id="LIBE01000369">
    <property type="protein sequence ID" value="KRO79416.1"/>
    <property type="molecule type" value="Genomic_DNA"/>
</dbReference>
<reference evidence="2 3" key="1">
    <citation type="submission" date="2015-10" db="EMBL/GenBank/DDBJ databases">
        <title>Metagenome-Assembled Genomes uncover a global brackish microbiome.</title>
        <authorList>
            <person name="Hugerth L.W."/>
            <person name="Larsson J."/>
            <person name="Alneberg J."/>
            <person name="Lindh M.V."/>
            <person name="Legrand C."/>
            <person name="Pinhassi J."/>
            <person name="Andersson A.F."/>
        </authorList>
    </citation>
    <scope>NUCLEOTIDE SEQUENCE [LARGE SCALE GENOMIC DNA]</scope>
    <source>
        <strain evidence="2">BACL4 MAG-120920-bin41</strain>
    </source>
</reference>
<dbReference type="PANTHER" id="PTHR36842:SF1">
    <property type="entry name" value="PROTEIN TOLB"/>
    <property type="match status" value="1"/>
</dbReference>
<evidence type="ECO:0000313" key="3">
    <source>
        <dbReference type="Proteomes" id="UP000051547"/>
    </source>
</evidence>
<comment type="similarity">
    <text evidence="1">Belongs to the TolB family.</text>
</comment>
<protein>
    <recommendedName>
        <fullName evidence="4">Biopolymer transporter Tol</fullName>
    </recommendedName>
</protein>
<dbReference type="Pfam" id="PF07676">
    <property type="entry name" value="PD40"/>
    <property type="match status" value="4"/>
</dbReference>
<name>A0A0R2SX90_9GAMM</name>
<dbReference type="Proteomes" id="UP000051547">
    <property type="component" value="Unassembled WGS sequence"/>
</dbReference>
<accession>A0A0R2SX90</accession>
<organism evidence="2 3">
    <name type="scientific">OM182 bacterium BACL3 MAG-120920-bin41</name>
    <dbReference type="NCBI Taxonomy" id="1655580"/>
    <lineage>
        <taxon>Bacteria</taxon>
        <taxon>Pseudomonadati</taxon>
        <taxon>Pseudomonadota</taxon>
        <taxon>Gammaproteobacteria</taxon>
        <taxon>OMG group</taxon>
        <taxon>OM182 clade</taxon>
    </lineage>
</organism>
<dbReference type="Gene3D" id="2.120.10.30">
    <property type="entry name" value="TolB, C-terminal domain"/>
    <property type="match status" value="4"/>
</dbReference>
<sequence>MPRNSSTPFLPHLKKGSIAAAILIALTACGPEGEQSGYDADDSSGYVSDGMAAATSWAEPTPSIYADVENESDLLSNTRQLVTDSLRSGEGYFSADGRELIYQSEQAGDNPFYQIFVLDLASGVSRLVSPGVGLTTCAWIHPTQDLIMYSSTHEDPNAQAKQAEEIAIRESGIERAYGWDYDRHYDIYIASSDGSDPRNISNAEGYDAEGSYSADGSQILFASNREAYSRTLSLAEQALFEDDSSYFMDLYVMDADGGNVRQLTRSPGYDGGPFFSPDGSKITWRRFNPDGNSAEIWTMDADGSNQRQLTADAMVAWAPYYHPSGEYLIYSSNQLGHANFELFLIDTQGAHAPVRVTNTDGTDILPVFSPSGDQLAWSTTRTPDGTSQLHIADWNHARALELLANSSAH</sequence>
<comment type="caution">
    <text evidence="2">The sequence shown here is derived from an EMBL/GenBank/DDBJ whole genome shotgun (WGS) entry which is preliminary data.</text>
</comment>
<dbReference type="SUPFAM" id="SSF82171">
    <property type="entry name" value="DPP6 N-terminal domain-like"/>
    <property type="match status" value="1"/>
</dbReference>
<dbReference type="AlphaFoldDB" id="A0A0R2SX90"/>
<dbReference type="InterPro" id="IPR011042">
    <property type="entry name" value="6-blade_b-propeller_TolB-like"/>
</dbReference>
<dbReference type="PANTHER" id="PTHR36842">
    <property type="entry name" value="PROTEIN TOLB HOMOLOG"/>
    <property type="match status" value="1"/>
</dbReference>
<evidence type="ECO:0000256" key="1">
    <source>
        <dbReference type="ARBA" id="ARBA00009820"/>
    </source>
</evidence>
<gene>
    <name evidence="2" type="ORF">ABR72_01495</name>
</gene>
<dbReference type="InterPro" id="IPR011659">
    <property type="entry name" value="WD40"/>
</dbReference>
<proteinExistence type="inferred from homology"/>
<dbReference type="PROSITE" id="PS51257">
    <property type="entry name" value="PROKAR_LIPOPROTEIN"/>
    <property type="match status" value="1"/>
</dbReference>
<evidence type="ECO:0008006" key="4">
    <source>
        <dbReference type="Google" id="ProtNLM"/>
    </source>
</evidence>